<dbReference type="Proteomes" id="UP001595752">
    <property type="component" value="Unassembled WGS sequence"/>
</dbReference>
<evidence type="ECO:0000256" key="1">
    <source>
        <dbReference type="SAM" id="Phobius"/>
    </source>
</evidence>
<evidence type="ECO:0000313" key="3">
    <source>
        <dbReference type="EMBL" id="MFC3884208.1"/>
    </source>
</evidence>
<feature type="domain" description="YpoC-like" evidence="2">
    <location>
        <begin position="62"/>
        <end position="171"/>
    </location>
</feature>
<feature type="transmembrane region" description="Helical" evidence="1">
    <location>
        <begin position="89"/>
        <end position="107"/>
    </location>
</feature>
<organism evidence="3 4">
    <name type="scientific">Bacillus songklensis</name>
    <dbReference type="NCBI Taxonomy" id="1069116"/>
    <lineage>
        <taxon>Bacteria</taxon>
        <taxon>Bacillati</taxon>
        <taxon>Bacillota</taxon>
        <taxon>Bacilli</taxon>
        <taxon>Bacillales</taxon>
        <taxon>Bacillaceae</taxon>
        <taxon>Bacillus</taxon>
    </lineage>
</organism>
<dbReference type="EMBL" id="JBHRZT010000052">
    <property type="protein sequence ID" value="MFC3884208.1"/>
    <property type="molecule type" value="Genomic_DNA"/>
</dbReference>
<evidence type="ECO:0000259" key="2">
    <source>
        <dbReference type="Pfam" id="PF21747"/>
    </source>
</evidence>
<keyword evidence="1" id="KW-0812">Transmembrane</keyword>
<name>A0ABV8B1P4_9BACI</name>
<protein>
    <submittedName>
        <fullName evidence="3">YpoC family protein</fullName>
    </submittedName>
</protein>
<evidence type="ECO:0000313" key="4">
    <source>
        <dbReference type="Proteomes" id="UP001595752"/>
    </source>
</evidence>
<gene>
    <name evidence="3" type="ORF">ACFOU2_12200</name>
</gene>
<proteinExistence type="predicted"/>
<sequence length="173" mass="20561">MNKKITIPASFQHPLFFEQGEIELAEKQSFEEVLGGIPFFYDFMLEAGEGEITQPWEEQEIYVPKLFNYWKDNKDSIGEYFKKRDRIGALRPMILSLGHFISALFWTNGTRVQSLFHLKEEIKKLQYKPINTEGRVTFLLEQPNQYHSYIQLGELYQELTKIYHKMLIMKKRG</sequence>
<keyword evidence="1" id="KW-1133">Transmembrane helix</keyword>
<comment type="caution">
    <text evidence="3">The sequence shown here is derived from an EMBL/GenBank/DDBJ whole genome shotgun (WGS) entry which is preliminary data.</text>
</comment>
<dbReference type="InterPro" id="IPR048427">
    <property type="entry name" value="YpoC"/>
</dbReference>
<keyword evidence="1" id="KW-0472">Membrane</keyword>
<reference evidence="4" key="1">
    <citation type="journal article" date="2019" name="Int. J. Syst. Evol. Microbiol.">
        <title>The Global Catalogue of Microorganisms (GCM) 10K type strain sequencing project: providing services to taxonomists for standard genome sequencing and annotation.</title>
        <authorList>
            <consortium name="The Broad Institute Genomics Platform"/>
            <consortium name="The Broad Institute Genome Sequencing Center for Infectious Disease"/>
            <person name="Wu L."/>
            <person name="Ma J."/>
        </authorList>
    </citation>
    <scope>NUCLEOTIDE SEQUENCE [LARGE SCALE GENOMIC DNA]</scope>
    <source>
        <strain evidence="4">CCUG 61889</strain>
    </source>
</reference>
<keyword evidence="4" id="KW-1185">Reference proteome</keyword>
<dbReference type="Pfam" id="PF21747">
    <property type="entry name" value="YpoC"/>
    <property type="match status" value="1"/>
</dbReference>
<accession>A0ABV8B1P4</accession>
<dbReference type="RefSeq" id="WP_377915438.1">
    <property type="nucleotide sequence ID" value="NZ_JBHRZT010000052.1"/>
</dbReference>